<proteinExistence type="predicted"/>
<evidence type="ECO:0000256" key="1">
    <source>
        <dbReference type="ARBA" id="ARBA00022723"/>
    </source>
</evidence>
<gene>
    <name evidence="7" type="ORF">CLO192961_LOCUS154805</name>
</gene>
<evidence type="ECO:0000256" key="5">
    <source>
        <dbReference type="ARBA" id="ARBA00023163"/>
    </source>
</evidence>
<reference evidence="7 8" key="1">
    <citation type="submission" date="2019-06" db="EMBL/GenBank/DDBJ databases">
        <authorList>
            <person name="Broberg M."/>
        </authorList>
    </citation>
    <scope>NUCLEOTIDE SEQUENCE [LARGE SCALE GENOMIC DNA]</scope>
</reference>
<dbReference type="Proteomes" id="UP000766486">
    <property type="component" value="Unassembled WGS sequence"/>
</dbReference>
<evidence type="ECO:0000313" key="7">
    <source>
        <dbReference type="EMBL" id="VUC25069.1"/>
    </source>
</evidence>
<keyword evidence="2" id="KW-0862">Zinc</keyword>
<comment type="caution">
    <text evidence="7">The sequence shown here is derived from an EMBL/GenBank/DDBJ whole genome shotgun (WGS) entry which is preliminary data.</text>
</comment>
<sequence>MSLEFNVVGSPGEASRLVRASRAGAPKVRTGCVTCESTCLTTRGICGGYYIKPRKNQSWRHRLPVEKKSSQACINVTQLAVGLSFEDDHQPMYFEEWRCLAAEPLSGFTSSKLWSTFMSQLTSQSAILRHAALGIGAMSHALSAQSMGDGAE</sequence>
<dbReference type="InterPro" id="IPR052360">
    <property type="entry name" value="Transcr_Regulatory_Proteins"/>
</dbReference>
<accession>A0ABY6U261</accession>
<dbReference type="EMBL" id="CABFNS010000729">
    <property type="protein sequence ID" value="VUC25069.1"/>
    <property type="molecule type" value="Genomic_DNA"/>
</dbReference>
<organism evidence="7 8">
    <name type="scientific">Bionectria ochroleuca</name>
    <name type="common">Gliocladium roseum</name>
    <dbReference type="NCBI Taxonomy" id="29856"/>
    <lineage>
        <taxon>Eukaryota</taxon>
        <taxon>Fungi</taxon>
        <taxon>Dikarya</taxon>
        <taxon>Ascomycota</taxon>
        <taxon>Pezizomycotina</taxon>
        <taxon>Sordariomycetes</taxon>
        <taxon>Hypocreomycetidae</taxon>
        <taxon>Hypocreales</taxon>
        <taxon>Bionectriaceae</taxon>
        <taxon>Clonostachys</taxon>
    </lineage>
</organism>
<keyword evidence="5" id="KW-0804">Transcription</keyword>
<keyword evidence="6" id="KW-0539">Nucleus</keyword>
<dbReference type="PANTHER" id="PTHR36206">
    <property type="entry name" value="ASPERCRYPTIN BIOSYNTHESIS CLUSTER-SPECIFIC TRANSCRIPTION REGULATOR ATNN-RELATED"/>
    <property type="match status" value="1"/>
</dbReference>
<evidence type="ECO:0000256" key="4">
    <source>
        <dbReference type="ARBA" id="ARBA00023125"/>
    </source>
</evidence>
<dbReference type="PANTHER" id="PTHR36206:SF4">
    <property type="entry name" value="HYPOTHETICAL CONSERVED PROTEIN (EUROFUNG)-RELATED"/>
    <property type="match status" value="1"/>
</dbReference>
<evidence type="ECO:0000256" key="3">
    <source>
        <dbReference type="ARBA" id="ARBA00023015"/>
    </source>
</evidence>
<evidence type="ECO:0000256" key="2">
    <source>
        <dbReference type="ARBA" id="ARBA00022833"/>
    </source>
</evidence>
<keyword evidence="4" id="KW-0238">DNA-binding</keyword>
<keyword evidence="1" id="KW-0479">Metal-binding</keyword>
<keyword evidence="3" id="KW-0805">Transcription regulation</keyword>
<name>A0ABY6U261_BIOOC</name>
<evidence type="ECO:0000313" key="8">
    <source>
        <dbReference type="Proteomes" id="UP000766486"/>
    </source>
</evidence>
<protein>
    <submittedName>
        <fullName evidence="7">Uncharacterized protein</fullName>
    </submittedName>
</protein>
<keyword evidence="8" id="KW-1185">Reference proteome</keyword>
<evidence type="ECO:0000256" key="6">
    <source>
        <dbReference type="ARBA" id="ARBA00023242"/>
    </source>
</evidence>